<dbReference type="PROSITE" id="PS51483">
    <property type="entry name" value="B5"/>
    <property type="match status" value="1"/>
</dbReference>
<dbReference type="GO" id="GO:0005524">
    <property type="term" value="F:ATP binding"/>
    <property type="evidence" value="ECO:0007669"/>
    <property type="project" value="UniProtKB-KW"/>
</dbReference>
<dbReference type="AlphaFoldDB" id="A0A5J4VNX3"/>
<dbReference type="SUPFAM" id="SSF46955">
    <property type="entry name" value="Putative DNA-binding domain"/>
    <property type="match status" value="1"/>
</dbReference>
<dbReference type="PANTHER" id="PTHR10947:SF0">
    <property type="entry name" value="PHENYLALANINE--TRNA LIGASE BETA SUBUNIT"/>
    <property type="match status" value="1"/>
</dbReference>
<evidence type="ECO:0000256" key="5">
    <source>
        <dbReference type="ARBA" id="ARBA00022741"/>
    </source>
</evidence>
<dbReference type="Proteomes" id="UP000324800">
    <property type="component" value="Unassembled WGS sequence"/>
</dbReference>
<keyword evidence="8" id="KW-0648">Protein biosynthesis</keyword>
<dbReference type="Pfam" id="PF17759">
    <property type="entry name" value="tRNA_synthFbeta"/>
    <property type="match status" value="1"/>
</dbReference>
<keyword evidence="4" id="KW-0479">Metal-binding</keyword>
<evidence type="ECO:0000256" key="1">
    <source>
        <dbReference type="ARBA" id="ARBA00001946"/>
    </source>
</evidence>
<comment type="caution">
    <text evidence="11">The sequence shown here is derived from an EMBL/GenBank/DDBJ whole genome shotgun (WGS) entry which is preliminary data.</text>
</comment>
<dbReference type="InterPro" id="IPR005147">
    <property type="entry name" value="tRNA_synthase_B5-dom"/>
</dbReference>
<dbReference type="SUPFAM" id="SSF55681">
    <property type="entry name" value="Class II aaRS and biotin synthetases"/>
    <property type="match status" value="1"/>
</dbReference>
<evidence type="ECO:0000259" key="10">
    <source>
        <dbReference type="PROSITE" id="PS51483"/>
    </source>
</evidence>
<dbReference type="InterPro" id="IPR041616">
    <property type="entry name" value="PheRS_beta_core"/>
</dbReference>
<dbReference type="GO" id="GO:0000287">
    <property type="term" value="F:magnesium ion binding"/>
    <property type="evidence" value="ECO:0007669"/>
    <property type="project" value="InterPro"/>
</dbReference>
<evidence type="ECO:0000256" key="4">
    <source>
        <dbReference type="ARBA" id="ARBA00022723"/>
    </source>
</evidence>
<keyword evidence="6" id="KW-0067">ATP-binding</keyword>
<evidence type="ECO:0000313" key="12">
    <source>
        <dbReference type="Proteomes" id="UP000324800"/>
    </source>
</evidence>
<dbReference type="EC" id="6.1.1.20" evidence="2"/>
<dbReference type="InterPro" id="IPR020825">
    <property type="entry name" value="Phe-tRNA_synthase-like_B3/B4"/>
</dbReference>
<dbReference type="Gene3D" id="3.30.56.10">
    <property type="match status" value="1"/>
</dbReference>
<dbReference type="InterPro" id="IPR045864">
    <property type="entry name" value="aa-tRNA-synth_II/BPL/LPL"/>
</dbReference>
<evidence type="ECO:0000256" key="8">
    <source>
        <dbReference type="ARBA" id="ARBA00022917"/>
    </source>
</evidence>
<dbReference type="SMART" id="SM00874">
    <property type="entry name" value="B5"/>
    <property type="match status" value="1"/>
</dbReference>
<dbReference type="GO" id="GO:0006432">
    <property type="term" value="P:phenylalanyl-tRNA aminoacylation"/>
    <property type="evidence" value="ECO:0007669"/>
    <property type="project" value="InterPro"/>
</dbReference>
<reference evidence="11 12" key="1">
    <citation type="submission" date="2019-03" db="EMBL/GenBank/DDBJ databases">
        <title>Single cell metagenomics reveals metabolic interactions within the superorganism composed of flagellate Streblomastix strix and complex community of Bacteroidetes bacteria on its surface.</title>
        <authorList>
            <person name="Treitli S.C."/>
            <person name="Kolisko M."/>
            <person name="Husnik F."/>
            <person name="Keeling P."/>
            <person name="Hampl V."/>
        </authorList>
    </citation>
    <scope>NUCLEOTIDE SEQUENCE [LARGE SCALE GENOMIC DNA]</scope>
    <source>
        <strain evidence="11">ST1C</strain>
    </source>
</reference>
<dbReference type="InterPro" id="IPR009061">
    <property type="entry name" value="DNA-bd_dom_put_sf"/>
</dbReference>
<evidence type="ECO:0000256" key="2">
    <source>
        <dbReference type="ARBA" id="ARBA00012814"/>
    </source>
</evidence>
<evidence type="ECO:0000256" key="3">
    <source>
        <dbReference type="ARBA" id="ARBA00022598"/>
    </source>
</evidence>
<evidence type="ECO:0000256" key="9">
    <source>
        <dbReference type="ARBA" id="ARBA00023146"/>
    </source>
</evidence>
<dbReference type="GO" id="GO:0003723">
    <property type="term" value="F:RNA binding"/>
    <property type="evidence" value="ECO:0007669"/>
    <property type="project" value="InterPro"/>
</dbReference>
<keyword evidence="3 11" id="KW-0436">Ligase</keyword>
<keyword evidence="9" id="KW-0030">Aminoacyl-tRNA synthetase</keyword>
<accession>A0A5J4VNX3</accession>
<dbReference type="SMART" id="SM00873">
    <property type="entry name" value="B3_4"/>
    <property type="match status" value="1"/>
</dbReference>
<dbReference type="EMBL" id="SNRW01005980">
    <property type="protein sequence ID" value="KAA6383979.1"/>
    <property type="molecule type" value="Genomic_DNA"/>
</dbReference>
<organism evidence="11 12">
    <name type="scientific">Streblomastix strix</name>
    <dbReference type="NCBI Taxonomy" id="222440"/>
    <lineage>
        <taxon>Eukaryota</taxon>
        <taxon>Metamonada</taxon>
        <taxon>Preaxostyla</taxon>
        <taxon>Oxymonadida</taxon>
        <taxon>Streblomastigidae</taxon>
        <taxon>Streblomastix</taxon>
    </lineage>
</organism>
<feature type="domain" description="B5" evidence="10">
    <location>
        <begin position="345"/>
        <end position="421"/>
    </location>
</feature>
<protein>
    <recommendedName>
        <fullName evidence="2">phenylalanine--tRNA ligase</fullName>
        <ecNumber evidence="2">6.1.1.20</ecNumber>
    </recommendedName>
</protein>
<dbReference type="GO" id="GO:0004826">
    <property type="term" value="F:phenylalanine-tRNA ligase activity"/>
    <property type="evidence" value="ECO:0007669"/>
    <property type="project" value="UniProtKB-EC"/>
</dbReference>
<dbReference type="InterPro" id="IPR005146">
    <property type="entry name" value="B3/B4_tRNA-bd"/>
</dbReference>
<evidence type="ECO:0000256" key="7">
    <source>
        <dbReference type="ARBA" id="ARBA00022842"/>
    </source>
</evidence>
<name>A0A5J4VNX3_9EUKA</name>
<proteinExistence type="predicted"/>
<keyword evidence="5" id="KW-0547">Nucleotide-binding</keyword>
<dbReference type="InterPro" id="IPR045060">
    <property type="entry name" value="Phe-tRNA-ligase_IIc_bsu"/>
</dbReference>
<dbReference type="Gene3D" id="3.30.930.10">
    <property type="entry name" value="Bira Bifunctional Protein, Domain 2"/>
    <property type="match status" value="1"/>
</dbReference>
<gene>
    <name evidence="11" type="ORF">EZS28_020494</name>
</gene>
<sequence length="793" mass="88268">MPKVTFSKKNFLDAIELEKYKEKEEIIKLFGKLDKVEEVKNEGIIELFAKLGMEAEVKKEEKNVEEDIVLEFMANRYDLSGMDGAVLEVRAYLGLDKPSFLNAHDPVLDFFIDENTKEFRPYAVGAVLHGINLSGGIFKRFIDIQEKLHENACRHRTLVAIGTHDLDKIKPPFTYHGIDPKVFEFEPLNSTIKVPNKTIEDQQKDPKDKSLIDEQWEPSDQEGFCLPLKKKRSASQWFDYYERYNLPLGKYIPLVKHLKLVAAITDINGNLLSLPPLVNGQLSCISENTNNVFIDVTGTDLLRVSTVMTVVVSLFAKFCSGGIEYVNVRSPLPELSPQPQRFPRIDPLELNVQRNDINNLIGLNLDNQQIITFLEKRQIFAKEAQDGSIDVRVPAHRSDILHPYDIAEEVMIAHGVDTIAHVLPPTANPGASLLAEDETELFRQAVALAGYVEMYNFVLISYADSCTNMHRSPCNCGSYQPNYEKNQKKEDEKEKGDDQALICKCGIVSMLNGKSQDTETVRTSLLPGLLKSIRNNLSHSKPLCIFEVGDVVLNDFGGCGGTRSAKKAELVKQTEGPKCEGICGGGCSASPRGPIGLELKGLSHFAFKPSQYVPSFFEMPNTLGTVRGNNGSRNERHFSAVRCGPDVQPEQLIPLLATLFRHFRYDFVDAYTDALTVCKAANQPQSSSSETAEQSDKAVWQMLSVASVSALMTKKPSLAASKSAQRWIADSVSFVPGNFALICVTDPNADIPLEQVPIGIFGVLRPDVSQEFGYKEIVVATEVNVDPLYKRLI</sequence>
<dbReference type="Pfam" id="PF03484">
    <property type="entry name" value="B5"/>
    <property type="match status" value="1"/>
</dbReference>
<dbReference type="GO" id="GO:0009328">
    <property type="term" value="C:phenylalanine-tRNA ligase complex"/>
    <property type="evidence" value="ECO:0007669"/>
    <property type="project" value="TreeGrafter"/>
</dbReference>
<evidence type="ECO:0000256" key="6">
    <source>
        <dbReference type="ARBA" id="ARBA00022840"/>
    </source>
</evidence>
<evidence type="ECO:0000313" key="11">
    <source>
        <dbReference type="EMBL" id="KAA6383979.1"/>
    </source>
</evidence>
<dbReference type="Gene3D" id="3.50.40.10">
    <property type="entry name" value="Phenylalanyl-trna Synthetase, Chain B, domain 3"/>
    <property type="match status" value="1"/>
</dbReference>
<dbReference type="OrthoDB" id="1698572at2759"/>
<dbReference type="PANTHER" id="PTHR10947">
    <property type="entry name" value="PHENYLALANYL-TRNA SYNTHETASE BETA CHAIN AND LEUCINE-RICH REPEAT-CONTAINING PROTEIN 47"/>
    <property type="match status" value="1"/>
</dbReference>
<keyword evidence="7" id="KW-0460">Magnesium</keyword>
<comment type="cofactor">
    <cofactor evidence="1">
        <name>Mg(2+)</name>
        <dbReference type="ChEBI" id="CHEBI:18420"/>
    </cofactor>
</comment>